<protein>
    <submittedName>
        <fullName evidence="1">Uncharacterized protein</fullName>
    </submittedName>
</protein>
<reference evidence="2" key="1">
    <citation type="journal article" date="2023" name="Nat. Plants">
        <title>Single-cell RNA sequencing provides a high-resolution roadmap for understanding the multicellular compartmentation of specialized metabolism.</title>
        <authorList>
            <person name="Sun S."/>
            <person name="Shen X."/>
            <person name="Li Y."/>
            <person name="Li Y."/>
            <person name="Wang S."/>
            <person name="Li R."/>
            <person name="Zhang H."/>
            <person name="Shen G."/>
            <person name="Guo B."/>
            <person name="Wei J."/>
            <person name="Xu J."/>
            <person name="St-Pierre B."/>
            <person name="Chen S."/>
            <person name="Sun C."/>
        </authorList>
    </citation>
    <scope>NUCLEOTIDE SEQUENCE [LARGE SCALE GENOMIC DNA]</scope>
</reference>
<comment type="caution">
    <text evidence="1">The sequence shown here is derived from an EMBL/GenBank/DDBJ whole genome shotgun (WGS) entry which is preliminary data.</text>
</comment>
<gene>
    <name evidence="1" type="ORF">M9H77_21645</name>
</gene>
<sequence>MNGAWGHTRRGRRRHSRTGCKGMVARGRASTPVGLERLYLETRSPIPTEKEFMFEDASGSNKGHIYGFASQFAAFIVEHQGVVAAYHRFLQYLPRQPTGPISKGRGGGGDISSRHNTSSLAS</sequence>
<proteinExistence type="predicted"/>
<accession>A0ACC0AMW5</accession>
<name>A0ACC0AMW5_CATRO</name>
<keyword evidence="2" id="KW-1185">Reference proteome</keyword>
<dbReference type="EMBL" id="CM044705">
    <property type="protein sequence ID" value="KAI5662322.1"/>
    <property type="molecule type" value="Genomic_DNA"/>
</dbReference>
<dbReference type="Proteomes" id="UP001060085">
    <property type="component" value="Linkage Group LG05"/>
</dbReference>
<evidence type="ECO:0000313" key="2">
    <source>
        <dbReference type="Proteomes" id="UP001060085"/>
    </source>
</evidence>
<organism evidence="1 2">
    <name type="scientific">Catharanthus roseus</name>
    <name type="common">Madagascar periwinkle</name>
    <name type="synonym">Vinca rosea</name>
    <dbReference type="NCBI Taxonomy" id="4058"/>
    <lineage>
        <taxon>Eukaryota</taxon>
        <taxon>Viridiplantae</taxon>
        <taxon>Streptophyta</taxon>
        <taxon>Embryophyta</taxon>
        <taxon>Tracheophyta</taxon>
        <taxon>Spermatophyta</taxon>
        <taxon>Magnoliopsida</taxon>
        <taxon>eudicotyledons</taxon>
        <taxon>Gunneridae</taxon>
        <taxon>Pentapetalae</taxon>
        <taxon>asterids</taxon>
        <taxon>lamiids</taxon>
        <taxon>Gentianales</taxon>
        <taxon>Apocynaceae</taxon>
        <taxon>Rauvolfioideae</taxon>
        <taxon>Vinceae</taxon>
        <taxon>Catharanthinae</taxon>
        <taxon>Catharanthus</taxon>
    </lineage>
</organism>
<evidence type="ECO:0000313" key="1">
    <source>
        <dbReference type="EMBL" id="KAI5662322.1"/>
    </source>
</evidence>